<dbReference type="Gene3D" id="3.40.50.620">
    <property type="entry name" value="HUPs"/>
    <property type="match status" value="1"/>
</dbReference>
<organism evidence="1 2">
    <name type="scientific">Podospora aff. communis PSN243</name>
    <dbReference type="NCBI Taxonomy" id="3040156"/>
    <lineage>
        <taxon>Eukaryota</taxon>
        <taxon>Fungi</taxon>
        <taxon>Dikarya</taxon>
        <taxon>Ascomycota</taxon>
        <taxon>Pezizomycotina</taxon>
        <taxon>Sordariomycetes</taxon>
        <taxon>Sordariomycetidae</taxon>
        <taxon>Sordariales</taxon>
        <taxon>Podosporaceae</taxon>
        <taxon>Podospora</taxon>
    </lineage>
</organism>
<dbReference type="GO" id="GO:0005634">
    <property type="term" value="C:nucleus"/>
    <property type="evidence" value="ECO:0007669"/>
    <property type="project" value="TreeGrafter"/>
</dbReference>
<dbReference type="GO" id="GO:0016887">
    <property type="term" value="F:ATP hydrolysis activity"/>
    <property type="evidence" value="ECO:0007669"/>
    <property type="project" value="TreeGrafter"/>
</dbReference>
<reference evidence="1" key="1">
    <citation type="journal article" date="2023" name="Mol. Phylogenet. Evol.">
        <title>Genome-scale phylogeny and comparative genomics of the fungal order Sordariales.</title>
        <authorList>
            <person name="Hensen N."/>
            <person name="Bonometti L."/>
            <person name="Westerberg I."/>
            <person name="Brannstrom I.O."/>
            <person name="Guillou S."/>
            <person name="Cros-Aarteil S."/>
            <person name="Calhoun S."/>
            <person name="Haridas S."/>
            <person name="Kuo A."/>
            <person name="Mondo S."/>
            <person name="Pangilinan J."/>
            <person name="Riley R."/>
            <person name="LaButti K."/>
            <person name="Andreopoulos B."/>
            <person name="Lipzen A."/>
            <person name="Chen C."/>
            <person name="Yan M."/>
            <person name="Daum C."/>
            <person name="Ng V."/>
            <person name="Clum A."/>
            <person name="Steindorff A."/>
            <person name="Ohm R.A."/>
            <person name="Martin F."/>
            <person name="Silar P."/>
            <person name="Natvig D.O."/>
            <person name="Lalanne C."/>
            <person name="Gautier V."/>
            <person name="Ament-Velasquez S.L."/>
            <person name="Kruys A."/>
            <person name="Hutchinson M.I."/>
            <person name="Powell A.J."/>
            <person name="Barry K."/>
            <person name="Miller A.N."/>
            <person name="Grigoriev I.V."/>
            <person name="Debuchy R."/>
            <person name="Gladieux P."/>
            <person name="Hiltunen Thoren M."/>
            <person name="Johannesson H."/>
        </authorList>
    </citation>
    <scope>NUCLEOTIDE SEQUENCE</scope>
    <source>
        <strain evidence="1">PSN243</strain>
    </source>
</reference>
<protein>
    <recommendedName>
        <fullName evidence="3">Nicotinamide-nucleotide adenylyltransferase</fullName>
    </recommendedName>
</protein>
<comment type="caution">
    <text evidence="1">The sequence shown here is derived from an EMBL/GenBank/DDBJ whole genome shotgun (WGS) entry which is preliminary data.</text>
</comment>
<dbReference type="SUPFAM" id="SSF52374">
    <property type="entry name" value="Nucleotidylyl transferase"/>
    <property type="match status" value="1"/>
</dbReference>
<dbReference type="InterPro" id="IPR014729">
    <property type="entry name" value="Rossmann-like_a/b/a_fold"/>
</dbReference>
<gene>
    <name evidence="1" type="ORF">QBC34DRAFT_374197</name>
</gene>
<proteinExistence type="predicted"/>
<dbReference type="PANTHER" id="PTHR31285">
    <property type="entry name" value="NICOTINAMIDE MONONUCLEOTIDE ADENYLYLTRANSFERASE"/>
    <property type="match status" value="1"/>
</dbReference>
<accession>A0AAV9H3R3</accession>
<dbReference type="Proteomes" id="UP001321760">
    <property type="component" value="Unassembled WGS sequence"/>
</dbReference>
<evidence type="ECO:0000313" key="2">
    <source>
        <dbReference type="Proteomes" id="UP001321760"/>
    </source>
</evidence>
<evidence type="ECO:0008006" key="3">
    <source>
        <dbReference type="Google" id="ProtNLM"/>
    </source>
</evidence>
<dbReference type="GO" id="GO:0005737">
    <property type="term" value="C:cytoplasm"/>
    <property type="evidence" value="ECO:0007669"/>
    <property type="project" value="TreeGrafter"/>
</dbReference>
<dbReference type="EMBL" id="MU865914">
    <property type="protein sequence ID" value="KAK4455358.1"/>
    <property type="molecule type" value="Genomic_DNA"/>
</dbReference>
<keyword evidence="2" id="KW-1185">Reference proteome</keyword>
<sequence>MRPPAPSGASLRPLVDFFTRSITSFQQSTSPFQVICTIQPTSPPPTTLNTSPSPIPPKSKPPCLVILDSSFNPPTRAHLLMAASAFTSALRPAGSRLLLLLAINNADKAAKAASFPERMAMMWAFAHDIHSVLHNLQPPPQQDSVPNNVIIPTIDIALSTQPYFHDKSAVIAKDGFYNPDGDTNEREMEQVILAGYDTLIRIFNPRYYAVPEGGLKHGEAAMQRALGPFLRRAKLRVTMRTDDEWGGAAEQRAYLEDLVIGEGLSKVGGRKEWGQRIELVDGGGVVVSSTLARAAAAAKDWATLDKMVSLGVRGVVEGLGLYEK</sequence>
<name>A0AAV9H3R3_9PEZI</name>
<dbReference type="PANTHER" id="PTHR31285:SF0">
    <property type="entry name" value="NICOTINAMIDE MONONUCLEOTIDE ADENYLYLTRANSFERASE"/>
    <property type="match status" value="1"/>
</dbReference>
<dbReference type="AlphaFoldDB" id="A0AAV9H3R3"/>
<dbReference type="GO" id="GO:0000309">
    <property type="term" value="F:nicotinamide-nucleotide adenylyltransferase activity"/>
    <property type="evidence" value="ECO:0007669"/>
    <property type="project" value="TreeGrafter"/>
</dbReference>
<evidence type="ECO:0000313" key="1">
    <source>
        <dbReference type="EMBL" id="KAK4455358.1"/>
    </source>
</evidence>
<reference evidence="1" key="2">
    <citation type="submission" date="2023-05" db="EMBL/GenBank/DDBJ databases">
        <authorList>
            <consortium name="Lawrence Berkeley National Laboratory"/>
            <person name="Steindorff A."/>
            <person name="Hensen N."/>
            <person name="Bonometti L."/>
            <person name="Westerberg I."/>
            <person name="Brannstrom I.O."/>
            <person name="Guillou S."/>
            <person name="Cros-Aarteil S."/>
            <person name="Calhoun S."/>
            <person name="Haridas S."/>
            <person name="Kuo A."/>
            <person name="Mondo S."/>
            <person name="Pangilinan J."/>
            <person name="Riley R."/>
            <person name="Labutti K."/>
            <person name="Andreopoulos B."/>
            <person name="Lipzen A."/>
            <person name="Chen C."/>
            <person name="Yanf M."/>
            <person name="Daum C."/>
            <person name="Ng V."/>
            <person name="Clum A."/>
            <person name="Ohm R."/>
            <person name="Martin F."/>
            <person name="Silar P."/>
            <person name="Natvig D."/>
            <person name="Lalanne C."/>
            <person name="Gautier V."/>
            <person name="Ament-Velasquez S.L."/>
            <person name="Kruys A."/>
            <person name="Hutchinson M.I."/>
            <person name="Powell A.J."/>
            <person name="Barry K."/>
            <person name="Miller A.N."/>
            <person name="Grigoriev I.V."/>
            <person name="Debuchy R."/>
            <person name="Gladieux P."/>
            <person name="Thoren M.H."/>
            <person name="Johannesson H."/>
        </authorList>
    </citation>
    <scope>NUCLEOTIDE SEQUENCE</scope>
    <source>
        <strain evidence="1">PSN243</strain>
    </source>
</reference>